<dbReference type="AlphaFoldDB" id="A0A251XM28"/>
<proteinExistence type="predicted"/>
<evidence type="ECO:0000313" key="3">
    <source>
        <dbReference type="Proteomes" id="UP000195062"/>
    </source>
</evidence>
<dbReference type="Proteomes" id="UP000195062">
    <property type="component" value="Unassembled WGS sequence"/>
</dbReference>
<organism evidence="2 3">
    <name type="scientific">Clavibacter michiganensis subsp. michiganensis</name>
    <dbReference type="NCBI Taxonomy" id="33013"/>
    <lineage>
        <taxon>Bacteria</taxon>
        <taxon>Bacillati</taxon>
        <taxon>Actinomycetota</taxon>
        <taxon>Actinomycetes</taxon>
        <taxon>Micrococcales</taxon>
        <taxon>Microbacteriaceae</taxon>
        <taxon>Clavibacter</taxon>
    </lineage>
</organism>
<name>A0A251XM28_CLAMM</name>
<sequence>MPAVAIARRTTSTRSGESDPYAPNTKNRPRRAGSIFVRAAPSIAPETTPSTTPASASRSSSASAPSSTR</sequence>
<protein>
    <submittedName>
        <fullName evidence="2">Uncharacterized protein</fullName>
    </submittedName>
</protein>
<feature type="region of interest" description="Disordered" evidence="1">
    <location>
        <begin position="1"/>
        <end position="69"/>
    </location>
</feature>
<feature type="compositionally biased region" description="Low complexity" evidence="1">
    <location>
        <begin position="39"/>
        <end position="69"/>
    </location>
</feature>
<evidence type="ECO:0000256" key="1">
    <source>
        <dbReference type="SAM" id="MobiDB-lite"/>
    </source>
</evidence>
<accession>A0A251XM28</accession>
<reference evidence="2 3" key="1">
    <citation type="submission" date="2016-08" db="EMBL/GenBank/DDBJ databases">
        <title>Genome sequence of Clavibacter michiganensis subsp. michiganensis strain CASJ007.</title>
        <authorList>
            <person name="Thapa S.P."/>
            <person name="Coaker G."/>
        </authorList>
    </citation>
    <scope>NUCLEOTIDE SEQUENCE [LARGE SCALE GENOMIC DNA]</scope>
    <source>
        <strain evidence="2">CASJ007</strain>
    </source>
</reference>
<keyword evidence="3" id="KW-1185">Reference proteome</keyword>
<comment type="caution">
    <text evidence="2">The sequence shown here is derived from an EMBL/GenBank/DDBJ whole genome shotgun (WGS) entry which is preliminary data.</text>
</comment>
<gene>
    <name evidence="2" type="ORF">CMMCAS07_04835</name>
</gene>
<dbReference type="EMBL" id="MDHH01000001">
    <property type="protein sequence ID" value="OUE04249.1"/>
    <property type="molecule type" value="Genomic_DNA"/>
</dbReference>
<evidence type="ECO:0000313" key="2">
    <source>
        <dbReference type="EMBL" id="OUE04249.1"/>
    </source>
</evidence>